<keyword evidence="1" id="KW-0732">Signal</keyword>
<dbReference type="PANTHER" id="PTHR39425">
    <property type="entry name" value="LIPOPROTEIN CYTOCHROME C"/>
    <property type="match status" value="1"/>
</dbReference>
<protein>
    <recommendedName>
        <fullName evidence="2">Cytochrome c7-like domain-containing protein</fullName>
    </recommendedName>
</protein>
<dbReference type="InterPro" id="IPR029467">
    <property type="entry name" value="Cyt_c7-like"/>
</dbReference>
<dbReference type="SUPFAM" id="SSF48695">
    <property type="entry name" value="Multiheme cytochromes"/>
    <property type="match status" value="2"/>
</dbReference>
<feature type="domain" description="Cytochrome c7-like" evidence="2">
    <location>
        <begin position="47"/>
        <end position="124"/>
    </location>
</feature>
<dbReference type="RefSeq" id="WP_248341051.1">
    <property type="nucleotide sequence ID" value="NZ_AP025592.1"/>
</dbReference>
<gene>
    <name evidence="3" type="ORF">AMPC_23560</name>
</gene>
<dbReference type="PANTHER" id="PTHR39425:SF1">
    <property type="entry name" value="CYTOCHROME C7-LIKE DOMAIN-CONTAINING PROTEIN"/>
    <property type="match status" value="1"/>
</dbReference>
<evidence type="ECO:0000259" key="2">
    <source>
        <dbReference type="Pfam" id="PF14522"/>
    </source>
</evidence>
<name>A0ABN6NAC8_9BACT</name>
<dbReference type="InterPro" id="IPR026352">
    <property type="entry name" value="Nanowire_3heme"/>
</dbReference>
<dbReference type="InterPro" id="IPR036280">
    <property type="entry name" value="Multihaem_cyt_sf"/>
</dbReference>
<evidence type="ECO:0000313" key="4">
    <source>
        <dbReference type="Proteomes" id="UP001162734"/>
    </source>
</evidence>
<proteinExistence type="predicted"/>
<accession>A0ABN6NAC8</accession>
<dbReference type="Pfam" id="PF14522">
    <property type="entry name" value="Cytochrome_C7"/>
    <property type="match status" value="2"/>
</dbReference>
<dbReference type="Proteomes" id="UP001162734">
    <property type="component" value="Chromosome"/>
</dbReference>
<keyword evidence="4" id="KW-1185">Reference proteome</keyword>
<dbReference type="Gene3D" id="3.90.10.10">
    <property type="entry name" value="Cytochrome C3"/>
    <property type="match status" value="2"/>
</dbReference>
<dbReference type="EMBL" id="AP025592">
    <property type="protein sequence ID" value="BDG09243.1"/>
    <property type="molecule type" value="Genomic_DNA"/>
</dbReference>
<reference evidence="4" key="1">
    <citation type="journal article" date="2022" name="Int. J. Syst. Evol. Microbiol.">
        <title>Anaeromyxobacter oryzae sp. nov., Anaeromyxobacter diazotrophicus sp. nov. and Anaeromyxobacter paludicola sp. nov., isolated from paddy soils.</title>
        <authorList>
            <person name="Itoh H."/>
            <person name="Xu Z."/>
            <person name="Mise K."/>
            <person name="Masuda Y."/>
            <person name="Ushijima N."/>
            <person name="Hayakawa C."/>
            <person name="Shiratori Y."/>
            <person name="Senoo K."/>
        </authorList>
    </citation>
    <scope>NUCLEOTIDE SEQUENCE [LARGE SCALE GENOMIC DNA]</scope>
    <source>
        <strain evidence="4">Red630</strain>
    </source>
</reference>
<feature type="chain" id="PRO_5045436669" description="Cytochrome c7-like domain-containing protein" evidence="1">
    <location>
        <begin position="21"/>
        <end position="266"/>
    </location>
</feature>
<feature type="signal peptide" evidence="1">
    <location>
        <begin position="1"/>
        <end position="20"/>
    </location>
</feature>
<feature type="domain" description="Cytochrome c7-like" evidence="2">
    <location>
        <begin position="197"/>
        <end position="256"/>
    </location>
</feature>
<dbReference type="NCBIfam" id="TIGR04257">
    <property type="entry name" value="nanowire_3heme"/>
    <property type="match status" value="1"/>
</dbReference>
<evidence type="ECO:0000256" key="1">
    <source>
        <dbReference type="SAM" id="SignalP"/>
    </source>
</evidence>
<sequence>MRIPGALLPALLLLSPLAAAGMELPPPHTYGRVIMGRRAGAAGVPPVAFDHWRHRARYTCRLCHVDVGFAMTAGASQVSAETNRGGFHCGACHNGKTISEGKPIFAACSGSADVGSSPACVRCHAGVDGDRLRRDWDAFAAKLPRARGGHVDWEKAEAQGLVIPADFLPGVSFERRKLQMSKEVPFESKGWMQGNIVFSHPKHTVWNGCEVCHPEIFPSTSQGAARTSMLQIASGETCGACHGKVAFPIAECEKCHANRRPGGGGP</sequence>
<evidence type="ECO:0000313" key="3">
    <source>
        <dbReference type="EMBL" id="BDG09243.1"/>
    </source>
</evidence>
<organism evidence="3 4">
    <name type="scientific">Anaeromyxobacter paludicola</name>
    <dbReference type="NCBI Taxonomy" id="2918171"/>
    <lineage>
        <taxon>Bacteria</taxon>
        <taxon>Pseudomonadati</taxon>
        <taxon>Myxococcota</taxon>
        <taxon>Myxococcia</taxon>
        <taxon>Myxococcales</taxon>
        <taxon>Cystobacterineae</taxon>
        <taxon>Anaeromyxobacteraceae</taxon>
        <taxon>Anaeromyxobacter</taxon>
    </lineage>
</organism>